<evidence type="ECO:0000256" key="1">
    <source>
        <dbReference type="ARBA" id="ARBA00005417"/>
    </source>
</evidence>
<evidence type="ECO:0000313" key="6">
    <source>
        <dbReference type="EMBL" id="KUH58056.1"/>
    </source>
</evidence>
<dbReference type="PANTHER" id="PTHR42734">
    <property type="entry name" value="METAL TRANSPORT SYSTEM ATP-BINDING PROTEIN TM_0124-RELATED"/>
    <property type="match status" value="1"/>
</dbReference>
<dbReference type="PANTHER" id="PTHR42734:SF17">
    <property type="entry name" value="METAL TRANSPORT SYSTEM ATP-BINDING PROTEIN TM_0124-RELATED"/>
    <property type="match status" value="1"/>
</dbReference>
<dbReference type="AlphaFoldDB" id="A0A100YUR9"/>
<dbReference type="PROSITE" id="PS00211">
    <property type="entry name" value="ABC_TRANSPORTER_1"/>
    <property type="match status" value="1"/>
</dbReference>
<dbReference type="InterPro" id="IPR050153">
    <property type="entry name" value="Metal_Ion_Import_ABC"/>
</dbReference>
<protein>
    <submittedName>
        <fullName evidence="6">ABC transporter</fullName>
    </submittedName>
</protein>
<evidence type="ECO:0000256" key="2">
    <source>
        <dbReference type="ARBA" id="ARBA00022448"/>
    </source>
</evidence>
<reference evidence="6 7" key="1">
    <citation type="submission" date="2015-12" db="EMBL/GenBank/DDBJ databases">
        <title>Draft Genome Sequence of Olsenella scatoligenes SK9K4T; a Producer of 3-Methylindole- (skatole) and 4-Methylphenol- (p-cresol) Isolated from Pig Feces.</title>
        <authorList>
            <person name="Li X."/>
            <person name="Borg B."/>
            <person name="Canibe N."/>
        </authorList>
    </citation>
    <scope>NUCLEOTIDE SEQUENCE [LARGE SCALE GENOMIC DNA]</scope>
    <source>
        <strain evidence="6 7">SK9K4</strain>
    </source>
</reference>
<accession>A0A100YUR9</accession>
<dbReference type="RefSeq" id="WP_059054987.1">
    <property type="nucleotide sequence ID" value="NZ_LOJF01000010.1"/>
</dbReference>
<evidence type="ECO:0000256" key="3">
    <source>
        <dbReference type="ARBA" id="ARBA00022741"/>
    </source>
</evidence>
<evidence type="ECO:0000256" key="4">
    <source>
        <dbReference type="ARBA" id="ARBA00022840"/>
    </source>
</evidence>
<dbReference type="OrthoDB" id="5296765at2"/>
<dbReference type="SMART" id="SM00382">
    <property type="entry name" value="AAA"/>
    <property type="match status" value="1"/>
</dbReference>
<name>A0A100YUR9_TRASO</name>
<dbReference type="InterPro" id="IPR017871">
    <property type="entry name" value="ABC_transporter-like_CS"/>
</dbReference>
<evidence type="ECO:0000259" key="5">
    <source>
        <dbReference type="PROSITE" id="PS50893"/>
    </source>
</evidence>
<gene>
    <name evidence="6" type="ORF">AUL39_07505</name>
</gene>
<evidence type="ECO:0000313" key="7">
    <source>
        <dbReference type="Proteomes" id="UP000054078"/>
    </source>
</evidence>
<dbReference type="SUPFAM" id="SSF52540">
    <property type="entry name" value="P-loop containing nucleoside triphosphate hydrolases"/>
    <property type="match status" value="1"/>
</dbReference>
<keyword evidence="2" id="KW-0813">Transport</keyword>
<dbReference type="Gene3D" id="3.40.50.300">
    <property type="entry name" value="P-loop containing nucleotide triphosphate hydrolases"/>
    <property type="match status" value="1"/>
</dbReference>
<keyword evidence="3" id="KW-0547">Nucleotide-binding</keyword>
<dbReference type="PROSITE" id="PS50893">
    <property type="entry name" value="ABC_TRANSPORTER_2"/>
    <property type="match status" value="1"/>
</dbReference>
<keyword evidence="4" id="KW-0067">ATP-binding</keyword>
<feature type="domain" description="ABC transporter" evidence="5">
    <location>
        <begin position="15"/>
        <end position="234"/>
    </location>
</feature>
<comment type="similarity">
    <text evidence="1">Belongs to the ABC transporter superfamily.</text>
</comment>
<keyword evidence="7" id="KW-1185">Reference proteome</keyword>
<dbReference type="GO" id="GO:0005524">
    <property type="term" value="F:ATP binding"/>
    <property type="evidence" value="ECO:0007669"/>
    <property type="project" value="UniProtKB-KW"/>
</dbReference>
<dbReference type="InterPro" id="IPR027417">
    <property type="entry name" value="P-loop_NTPase"/>
</dbReference>
<dbReference type="Pfam" id="PF00005">
    <property type="entry name" value="ABC_tran"/>
    <property type="match status" value="1"/>
</dbReference>
<dbReference type="InterPro" id="IPR003593">
    <property type="entry name" value="AAA+_ATPase"/>
</dbReference>
<dbReference type="GO" id="GO:0016887">
    <property type="term" value="F:ATP hydrolysis activity"/>
    <property type="evidence" value="ECO:0007669"/>
    <property type="project" value="InterPro"/>
</dbReference>
<proteinExistence type="inferred from homology"/>
<dbReference type="Proteomes" id="UP000054078">
    <property type="component" value="Unassembled WGS sequence"/>
</dbReference>
<dbReference type="EMBL" id="LOJF01000010">
    <property type="protein sequence ID" value="KUH58056.1"/>
    <property type="molecule type" value="Genomic_DNA"/>
</dbReference>
<dbReference type="STRING" id="1299998.AUL39_07505"/>
<sequence>MAVELGTPEAAAPPVELRDVRFSYGREEVLHGVGLVVGAGEICSIVGDNGAGKSTIARLAVGELAPTAGTVRLFGENPARFGRWNLVGYVPQLPPEAVSRFPATALELVSAFQGAGARGRRLSRAERRERSLDALGRVGMDAHASRMVRELSGGQLQRVRLACALVNGPGLLVLDEPTNGLDRESREALCSLVASTHAKRRLTVLLVTHDQRVLRSLGGSVLLVEDGRIVRREA</sequence>
<organism evidence="6 7">
    <name type="scientific">Tractidigestivibacter scatoligenes</name>
    <name type="common">Olsenella scatoligenes</name>
    <dbReference type="NCBI Taxonomy" id="1299998"/>
    <lineage>
        <taxon>Bacteria</taxon>
        <taxon>Bacillati</taxon>
        <taxon>Actinomycetota</taxon>
        <taxon>Coriobacteriia</taxon>
        <taxon>Coriobacteriales</taxon>
        <taxon>Atopobiaceae</taxon>
        <taxon>Tractidigestivibacter</taxon>
    </lineage>
</organism>
<comment type="caution">
    <text evidence="6">The sequence shown here is derived from an EMBL/GenBank/DDBJ whole genome shotgun (WGS) entry which is preliminary data.</text>
</comment>
<dbReference type="InterPro" id="IPR003439">
    <property type="entry name" value="ABC_transporter-like_ATP-bd"/>
</dbReference>